<reference evidence="1" key="1">
    <citation type="submission" date="2023-06" db="EMBL/GenBank/DDBJ databases">
        <authorList>
            <person name="Kurt Z."/>
        </authorList>
    </citation>
    <scope>NUCLEOTIDE SEQUENCE</scope>
</reference>
<accession>A0AA86UYX8</accession>
<sequence>MQRTNITIPTFMLNAHLREQVLYIKEVLTQPRSQGGNLFNFNAQKGIAIFNPPLLSEMYLKANGCKLSSKPNCHSLLRGLKQPSFLTQAQQLKHITCLILTQKSSSKNKDGFRI</sequence>
<comment type="caution">
    <text evidence="1">The sequence shown here is derived from an EMBL/GenBank/DDBJ whole genome shotgun (WGS) entry which is preliminary data.</text>
</comment>
<evidence type="ECO:0000313" key="2">
    <source>
        <dbReference type="EMBL" id="CAL6028809.1"/>
    </source>
</evidence>
<organism evidence="1">
    <name type="scientific">Hexamita inflata</name>
    <dbReference type="NCBI Taxonomy" id="28002"/>
    <lineage>
        <taxon>Eukaryota</taxon>
        <taxon>Metamonada</taxon>
        <taxon>Diplomonadida</taxon>
        <taxon>Hexamitidae</taxon>
        <taxon>Hexamitinae</taxon>
        <taxon>Hexamita</taxon>
    </lineage>
</organism>
<name>A0AA86UYX8_9EUKA</name>
<dbReference type="Proteomes" id="UP001642409">
    <property type="component" value="Unassembled WGS sequence"/>
</dbReference>
<evidence type="ECO:0000313" key="3">
    <source>
        <dbReference type="Proteomes" id="UP001642409"/>
    </source>
</evidence>
<dbReference type="EMBL" id="CATOUU010001179">
    <property type="protein sequence ID" value="CAI9977605.1"/>
    <property type="molecule type" value="Genomic_DNA"/>
</dbReference>
<protein>
    <submittedName>
        <fullName evidence="2">Hypothetical_protein</fullName>
    </submittedName>
</protein>
<reference evidence="2 3" key="2">
    <citation type="submission" date="2024-07" db="EMBL/GenBank/DDBJ databases">
        <authorList>
            <person name="Akdeniz Z."/>
        </authorList>
    </citation>
    <scope>NUCLEOTIDE SEQUENCE [LARGE SCALE GENOMIC DNA]</scope>
</reference>
<keyword evidence="3" id="KW-1185">Reference proteome</keyword>
<dbReference type="EMBL" id="CAXDID020000108">
    <property type="protein sequence ID" value="CAL6028809.1"/>
    <property type="molecule type" value="Genomic_DNA"/>
</dbReference>
<proteinExistence type="predicted"/>
<gene>
    <name evidence="2" type="ORF">HINF_LOCUS31986</name>
    <name evidence="1" type="ORF">HINF_LOCUS65250</name>
</gene>
<evidence type="ECO:0000313" key="1">
    <source>
        <dbReference type="EMBL" id="CAI9977605.1"/>
    </source>
</evidence>
<dbReference type="AlphaFoldDB" id="A0AA86UYX8"/>